<dbReference type="PANTHER" id="PTHR10578">
    <property type="entry name" value="S -2-HYDROXY-ACID OXIDASE-RELATED"/>
    <property type="match status" value="1"/>
</dbReference>
<dbReference type="GO" id="GO:0016491">
    <property type="term" value="F:oxidoreductase activity"/>
    <property type="evidence" value="ECO:0007669"/>
    <property type="project" value="UniProtKB-KW"/>
</dbReference>
<organism evidence="4 5">
    <name type="scientific">Bemisia tabaci</name>
    <name type="common">Sweetpotato whitefly</name>
    <name type="synonym">Aleurodes tabaci</name>
    <dbReference type="NCBI Taxonomy" id="7038"/>
    <lineage>
        <taxon>Eukaryota</taxon>
        <taxon>Metazoa</taxon>
        <taxon>Ecdysozoa</taxon>
        <taxon>Arthropoda</taxon>
        <taxon>Hexapoda</taxon>
        <taxon>Insecta</taxon>
        <taxon>Pterygota</taxon>
        <taxon>Neoptera</taxon>
        <taxon>Paraneoptera</taxon>
        <taxon>Hemiptera</taxon>
        <taxon>Sternorrhyncha</taxon>
        <taxon>Aleyrodoidea</taxon>
        <taxon>Aleyrodidae</taxon>
        <taxon>Aleyrodinae</taxon>
        <taxon>Bemisia</taxon>
    </lineage>
</organism>
<evidence type="ECO:0000256" key="2">
    <source>
        <dbReference type="ARBA" id="ARBA00023002"/>
    </source>
</evidence>
<dbReference type="InterPro" id="IPR013785">
    <property type="entry name" value="Aldolase_TIM"/>
</dbReference>
<comment type="cofactor">
    <cofactor evidence="1">
        <name>FMN</name>
        <dbReference type="ChEBI" id="CHEBI:58210"/>
    </cofactor>
</comment>
<evidence type="ECO:0000259" key="3">
    <source>
        <dbReference type="PROSITE" id="PS51349"/>
    </source>
</evidence>
<dbReference type="PANTHER" id="PTHR10578:SF149">
    <property type="entry name" value="2-HYDROXYACID OXIDASE 2"/>
    <property type="match status" value="1"/>
</dbReference>
<dbReference type="Gene3D" id="3.20.20.70">
    <property type="entry name" value="Aldolase class I"/>
    <property type="match status" value="3"/>
</dbReference>
<dbReference type="InterPro" id="IPR037396">
    <property type="entry name" value="FMN_HAD"/>
</dbReference>
<dbReference type="InterPro" id="IPR000262">
    <property type="entry name" value="FMN-dep_DH"/>
</dbReference>
<evidence type="ECO:0000313" key="5">
    <source>
        <dbReference type="Proteomes" id="UP001152759"/>
    </source>
</evidence>
<gene>
    <name evidence="4" type="ORF">BEMITA_LOCUS6916</name>
</gene>
<evidence type="ECO:0000256" key="1">
    <source>
        <dbReference type="ARBA" id="ARBA00001917"/>
    </source>
</evidence>
<proteinExistence type="predicted"/>
<dbReference type="AlphaFoldDB" id="A0A9P0AB38"/>
<dbReference type="EMBL" id="OU963865">
    <property type="protein sequence ID" value="CAH0387961.1"/>
    <property type="molecule type" value="Genomic_DNA"/>
</dbReference>
<keyword evidence="2" id="KW-0560">Oxidoreductase</keyword>
<accession>A0A9P0AB38</accession>
<dbReference type="PROSITE" id="PS51349">
    <property type="entry name" value="FMN_HYDROXY_ACID_DH_2"/>
    <property type="match status" value="1"/>
</dbReference>
<protein>
    <recommendedName>
        <fullName evidence="3">FMN hydroxy acid dehydrogenase domain-containing protein</fullName>
    </recommendedName>
</protein>
<dbReference type="SUPFAM" id="SSF51395">
    <property type="entry name" value="FMN-linked oxidoreductases"/>
    <property type="match status" value="1"/>
</dbReference>
<feature type="domain" description="FMN hydroxy acid dehydrogenase" evidence="3">
    <location>
        <begin position="1"/>
        <end position="211"/>
    </location>
</feature>
<evidence type="ECO:0000313" key="4">
    <source>
        <dbReference type="EMBL" id="CAH0387961.1"/>
    </source>
</evidence>
<dbReference type="Proteomes" id="UP001152759">
    <property type="component" value="Chromosome 4"/>
</dbReference>
<reference evidence="4" key="1">
    <citation type="submission" date="2021-12" db="EMBL/GenBank/DDBJ databases">
        <authorList>
            <person name="King R."/>
        </authorList>
    </citation>
    <scope>NUCLEOTIDE SEQUENCE</scope>
</reference>
<dbReference type="Pfam" id="PF01070">
    <property type="entry name" value="FMN_dh"/>
    <property type="match status" value="1"/>
</dbReference>
<name>A0A9P0AB38_BEMTA</name>
<sequence length="211" mass="22885">MGSDEMQVPSLKSLFCIQDVKDCALKGLPQTYWDYFARGAANEVTLANNELAFQKEITKSLVARAEKAGFKAIVVTVDIPIISLRKYGSSSSGPPFPDHLRFANLTNEKCSLSQTNKNSGGERFDTKGAFNPKQTWDDIKWLKSITKLPVVLKGILTKEDAILGADAGADGILVFIGRPAVWGLAVGGQDGVKKVLDIFKYELSNVMALSG</sequence>
<keyword evidence="5" id="KW-1185">Reference proteome</keyword>